<feature type="domain" description="Aminotransferase class I/classII large" evidence="10">
    <location>
        <begin position="24"/>
        <end position="345"/>
    </location>
</feature>
<evidence type="ECO:0000313" key="11">
    <source>
        <dbReference type="EMBL" id="KAB3532721.1"/>
    </source>
</evidence>
<reference evidence="11 12" key="1">
    <citation type="submission" date="2019-10" db="EMBL/GenBank/DDBJ databases">
        <title>Alkaliphilus serpentinus sp. nov. and Alkaliphilus pronyensis sp. nov., two novel anaerobic alkaliphilic species isolated from the serpentinized-hosted hydrothermal field of the Prony Bay (New Caledonia).</title>
        <authorList>
            <person name="Postec A."/>
        </authorList>
    </citation>
    <scope>NUCLEOTIDE SEQUENCE [LARGE SCALE GENOMIC DNA]</scope>
    <source>
        <strain evidence="11 12">LacT</strain>
    </source>
</reference>
<gene>
    <name evidence="9 11" type="primary">hisC</name>
    <name evidence="11" type="ORF">F8153_02050</name>
</gene>
<feature type="modified residue" description="N6-(pyridoxal phosphate)lysine" evidence="9">
    <location>
        <position position="212"/>
    </location>
</feature>
<dbReference type="GO" id="GO:0030170">
    <property type="term" value="F:pyridoxal phosphate binding"/>
    <property type="evidence" value="ECO:0007669"/>
    <property type="project" value="InterPro"/>
</dbReference>
<dbReference type="PANTHER" id="PTHR42885">
    <property type="entry name" value="HISTIDINOL-PHOSPHATE AMINOTRANSFERASE-RELATED"/>
    <property type="match status" value="1"/>
</dbReference>
<dbReference type="PROSITE" id="PS00599">
    <property type="entry name" value="AA_TRANSFER_CLASS_2"/>
    <property type="match status" value="1"/>
</dbReference>
<keyword evidence="5 9" id="KW-0028">Amino-acid biosynthesis</keyword>
<dbReference type="UniPathway" id="UPA00031">
    <property type="reaction ID" value="UER00012"/>
</dbReference>
<comment type="cofactor">
    <cofactor evidence="1 9">
        <name>pyridoxal 5'-phosphate</name>
        <dbReference type="ChEBI" id="CHEBI:597326"/>
    </cofactor>
</comment>
<dbReference type="InterPro" id="IPR001917">
    <property type="entry name" value="Aminotrans_II_pyridoxalP_BS"/>
</dbReference>
<evidence type="ECO:0000256" key="7">
    <source>
        <dbReference type="ARBA" id="ARBA00022898"/>
    </source>
</evidence>
<keyword evidence="4 9" id="KW-0032">Aminotransferase</keyword>
<dbReference type="PANTHER" id="PTHR42885:SF2">
    <property type="entry name" value="HISTIDINOL-PHOSPHATE AMINOTRANSFERASE"/>
    <property type="match status" value="1"/>
</dbReference>
<keyword evidence="6 9" id="KW-0808">Transferase</keyword>
<comment type="pathway">
    <text evidence="9">Amino-acid biosynthesis; L-histidine biosynthesis; L-histidine from 5-phospho-alpha-D-ribose 1-diphosphate: step 7/9.</text>
</comment>
<keyword evidence="7 9" id="KW-0663">Pyridoxal phosphate</keyword>
<dbReference type="EMBL" id="WBZB01000007">
    <property type="protein sequence ID" value="KAB3532721.1"/>
    <property type="molecule type" value="Genomic_DNA"/>
</dbReference>
<dbReference type="RefSeq" id="WP_151864689.1">
    <property type="nucleotide sequence ID" value="NZ_WBZB01000007.1"/>
</dbReference>
<dbReference type="Proteomes" id="UP000465601">
    <property type="component" value="Unassembled WGS sequence"/>
</dbReference>
<dbReference type="InterPro" id="IPR015421">
    <property type="entry name" value="PyrdxlP-dep_Trfase_major"/>
</dbReference>
<evidence type="ECO:0000256" key="9">
    <source>
        <dbReference type="HAMAP-Rule" id="MF_01023"/>
    </source>
</evidence>
<comment type="subunit">
    <text evidence="3 9">Homodimer.</text>
</comment>
<dbReference type="Pfam" id="PF00155">
    <property type="entry name" value="Aminotran_1_2"/>
    <property type="match status" value="1"/>
</dbReference>
<comment type="catalytic activity">
    <reaction evidence="9">
        <text>L-histidinol phosphate + 2-oxoglutarate = 3-(imidazol-4-yl)-2-oxopropyl phosphate + L-glutamate</text>
        <dbReference type="Rhea" id="RHEA:23744"/>
        <dbReference type="ChEBI" id="CHEBI:16810"/>
        <dbReference type="ChEBI" id="CHEBI:29985"/>
        <dbReference type="ChEBI" id="CHEBI:57766"/>
        <dbReference type="ChEBI" id="CHEBI:57980"/>
        <dbReference type="EC" id="2.6.1.9"/>
    </reaction>
</comment>
<dbReference type="GO" id="GO:0000105">
    <property type="term" value="P:L-histidine biosynthetic process"/>
    <property type="evidence" value="ECO:0007669"/>
    <property type="project" value="UniProtKB-UniRule"/>
</dbReference>
<evidence type="ECO:0000256" key="2">
    <source>
        <dbReference type="ARBA" id="ARBA00007970"/>
    </source>
</evidence>
<evidence type="ECO:0000256" key="6">
    <source>
        <dbReference type="ARBA" id="ARBA00022679"/>
    </source>
</evidence>
<dbReference type="AlphaFoldDB" id="A0A833HR26"/>
<dbReference type="InterPro" id="IPR004839">
    <property type="entry name" value="Aminotransferase_I/II_large"/>
</dbReference>
<proteinExistence type="inferred from homology"/>
<comment type="caution">
    <text evidence="11">The sequence shown here is derived from an EMBL/GenBank/DDBJ whole genome shotgun (WGS) entry which is preliminary data.</text>
</comment>
<dbReference type="Gene3D" id="3.40.640.10">
    <property type="entry name" value="Type I PLP-dependent aspartate aminotransferase-like (Major domain)"/>
    <property type="match status" value="1"/>
</dbReference>
<dbReference type="OrthoDB" id="9813612at2"/>
<protein>
    <recommendedName>
        <fullName evidence="9">Histidinol-phosphate aminotransferase</fullName>
        <ecNumber evidence="9">2.6.1.9</ecNumber>
    </recommendedName>
    <alternativeName>
        <fullName evidence="9">Imidazole acetol-phosphate transaminase</fullName>
    </alternativeName>
</protein>
<name>A0A833HR26_9FIRM</name>
<dbReference type="InterPro" id="IPR015422">
    <property type="entry name" value="PyrdxlP-dep_Trfase_small"/>
</dbReference>
<keyword evidence="12" id="KW-1185">Reference proteome</keyword>
<accession>A0A833HR26</accession>
<evidence type="ECO:0000256" key="4">
    <source>
        <dbReference type="ARBA" id="ARBA00022576"/>
    </source>
</evidence>
<organism evidence="11 12">
    <name type="scientific">Alkaliphilus serpentinus</name>
    <dbReference type="NCBI Taxonomy" id="1482731"/>
    <lineage>
        <taxon>Bacteria</taxon>
        <taxon>Bacillati</taxon>
        <taxon>Bacillota</taxon>
        <taxon>Clostridia</taxon>
        <taxon>Peptostreptococcales</taxon>
        <taxon>Natronincolaceae</taxon>
        <taxon>Alkaliphilus</taxon>
    </lineage>
</organism>
<dbReference type="InterPro" id="IPR015424">
    <property type="entry name" value="PyrdxlP-dep_Trfase"/>
</dbReference>
<dbReference type="SUPFAM" id="SSF53383">
    <property type="entry name" value="PLP-dependent transferases"/>
    <property type="match status" value="1"/>
</dbReference>
<evidence type="ECO:0000256" key="3">
    <source>
        <dbReference type="ARBA" id="ARBA00011738"/>
    </source>
</evidence>
<comment type="similarity">
    <text evidence="2 9">Belongs to the class-II pyridoxal-phosphate-dependent aminotransferase family. Histidinol-phosphate aminotransferase subfamily.</text>
</comment>
<dbReference type="EC" id="2.6.1.9" evidence="9"/>
<dbReference type="GO" id="GO:0004400">
    <property type="term" value="F:histidinol-phosphate transaminase activity"/>
    <property type="evidence" value="ECO:0007669"/>
    <property type="project" value="UniProtKB-UniRule"/>
</dbReference>
<sequence>MVESLAKRSLRKVTPYAADSKIKGIPLDANENRNLAFKLNDKIAEAIMALDISRYPDPEAKVLKKKIAADNWINEECVIVGSGSDQLILMMIQAFINEGDKIVTPAPTFSMYGISNGIAGGETIQVDMGEFFSFDFYKFIKRVNKEEPKLIFISNPNNPTGGMVDREHIIKLLENFKGIVVIDEAYYEFSGRTVMDLVPYYPKLVVLRTLSKAYGLAGARVGYGVASKEIIGILKKVKPPYNLSVLDQQAAIICLQNKEIFQPSIEEILEERLWLTKALGSFPGVEVFNSYGNFLLIRLKGAKELYNYLQSKGIFIRHFNEGGSLANCLRVTVGTKEENRAFIGSLKEWMNTLKI</sequence>
<keyword evidence="8 9" id="KW-0368">Histidine biosynthesis</keyword>
<evidence type="ECO:0000256" key="5">
    <source>
        <dbReference type="ARBA" id="ARBA00022605"/>
    </source>
</evidence>
<evidence type="ECO:0000259" key="10">
    <source>
        <dbReference type="Pfam" id="PF00155"/>
    </source>
</evidence>
<dbReference type="HAMAP" id="MF_01023">
    <property type="entry name" value="HisC_aminotrans_2"/>
    <property type="match status" value="1"/>
</dbReference>
<evidence type="ECO:0000313" key="12">
    <source>
        <dbReference type="Proteomes" id="UP000465601"/>
    </source>
</evidence>
<evidence type="ECO:0000256" key="8">
    <source>
        <dbReference type="ARBA" id="ARBA00023102"/>
    </source>
</evidence>
<dbReference type="InterPro" id="IPR005861">
    <property type="entry name" value="HisP_aminotrans"/>
</dbReference>
<evidence type="ECO:0000256" key="1">
    <source>
        <dbReference type="ARBA" id="ARBA00001933"/>
    </source>
</evidence>
<dbReference type="Gene3D" id="3.90.1150.10">
    <property type="entry name" value="Aspartate Aminotransferase, domain 1"/>
    <property type="match status" value="1"/>
</dbReference>
<dbReference type="CDD" id="cd00609">
    <property type="entry name" value="AAT_like"/>
    <property type="match status" value="1"/>
</dbReference>
<dbReference type="NCBIfam" id="TIGR01141">
    <property type="entry name" value="hisC"/>
    <property type="match status" value="1"/>
</dbReference>